<evidence type="ECO:0000256" key="5">
    <source>
        <dbReference type="SAM" id="MobiDB-lite"/>
    </source>
</evidence>
<keyword evidence="3" id="KW-0677">Repeat</keyword>
<feature type="region of interest" description="Disordered" evidence="5">
    <location>
        <begin position="97"/>
        <end position="246"/>
    </location>
</feature>
<feature type="domain" description="HTH OST-type" evidence="6">
    <location>
        <begin position="11"/>
        <end position="86"/>
    </location>
</feature>
<keyword evidence="4" id="KW-0744">Spermatogenesis</keyword>
<dbReference type="GO" id="GO:0034587">
    <property type="term" value="P:piRNA processing"/>
    <property type="evidence" value="ECO:0007669"/>
    <property type="project" value="TreeGrafter"/>
</dbReference>
<dbReference type="SUPFAM" id="SSF63748">
    <property type="entry name" value="Tudor/PWWP/MBT"/>
    <property type="match status" value="1"/>
</dbReference>
<dbReference type="InterPro" id="IPR025605">
    <property type="entry name" value="OST-HTH/LOTUS_dom"/>
</dbReference>
<name>A0A2G8LCF1_STIJA</name>
<feature type="compositionally biased region" description="Basic residues" evidence="5">
    <location>
        <begin position="97"/>
        <end position="107"/>
    </location>
</feature>
<dbReference type="InterPro" id="IPR002999">
    <property type="entry name" value="Tudor"/>
</dbReference>
<evidence type="ECO:0000313" key="8">
    <source>
        <dbReference type="Proteomes" id="UP000230750"/>
    </source>
</evidence>
<dbReference type="Pfam" id="PF00567">
    <property type="entry name" value="TUDOR"/>
    <property type="match status" value="1"/>
</dbReference>
<dbReference type="Pfam" id="PF12872">
    <property type="entry name" value="OST-HTH"/>
    <property type="match status" value="1"/>
</dbReference>
<organism evidence="7 8">
    <name type="scientific">Stichopus japonicus</name>
    <name type="common">Sea cucumber</name>
    <dbReference type="NCBI Taxonomy" id="307972"/>
    <lineage>
        <taxon>Eukaryota</taxon>
        <taxon>Metazoa</taxon>
        <taxon>Echinodermata</taxon>
        <taxon>Eleutherozoa</taxon>
        <taxon>Echinozoa</taxon>
        <taxon>Holothuroidea</taxon>
        <taxon>Aspidochirotacea</taxon>
        <taxon>Aspidochirotida</taxon>
        <taxon>Stichopodidae</taxon>
        <taxon>Apostichopus</taxon>
    </lineage>
</organism>
<dbReference type="PANTHER" id="PTHR22948">
    <property type="entry name" value="TUDOR DOMAIN CONTAINING PROTEIN"/>
    <property type="match status" value="1"/>
</dbReference>
<reference evidence="7 8" key="1">
    <citation type="journal article" date="2017" name="PLoS Biol.">
        <title>The sea cucumber genome provides insights into morphological evolution and visceral regeneration.</title>
        <authorList>
            <person name="Zhang X."/>
            <person name="Sun L."/>
            <person name="Yuan J."/>
            <person name="Sun Y."/>
            <person name="Gao Y."/>
            <person name="Zhang L."/>
            <person name="Li S."/>
            <person name="Dai H."/>
            <person name="Hamel J.F."/>
            <person name="Liu C."/>
            <person name="Yu Y."/>
            <person name="Liu S."/>
            <person name="Lin W."/>
            <person name="Guo K."/>
            <person name="Jin S."/>
            <person name="Xu P."/>
            <person name="Storey K.B."/>
            <person name="Huan P."/>
            <person name="Zhang T."/>
            <person name="Zhou Y."/>
            <person name="Zhang J."/>
            <person name="Lin C."/>
            <person name="Li X."/>
            <person name="Xing L."/>
            <person name="Huo D."/>
            <person name="Sun M."/>
            <person name="Wang L."/>
            <person name="Mercier A."/>
            <person name="Li F."/>
            <person name="Yang H."/>
            <person name="Xiang J."/>
        </authorList>
    </citation>
    <scope>NUCLEOTIDE SEQUENCE [LARGE SCALE GENOMIC DNA]</scope>
    <source>
        <strain evidence="7">Shaxun</strain>
        <tissue evidence="7">Muscle</tissue>
    </source>
</reference>
<evidence type="ECO:0000256" key="1">
    <source>
        <dbReference type="ARBA" id="ARBA00004496"/>
    </source>
</evidence>
<dbReference type="InterPro" id="IPR050621">
    <property type="entry name" value="Tudor_domain_containing"/>
</dbReference>
<dbReference type="InterPro" id="IPR035437">
    <property type="entry name" value="SNase_OB-fold_sf"/>
</dbReference>
<dbReference type="Gene3D" id="3.30.420.610">
    <property type="entry name" value="LOTUS domain-like"/>
    <property type="match status" value="1"/>
</dbReference>
<dbReference type="CDD" id="cd09972">
    <property type="entry name" value="LOTUS_TDRD_OSKAR"/>
    <property type="match status" value="1"/>
</dbReference>
<dbReference type="Proteomes" id="UP000230750">
    <property type="component" value="Unassembled WGS sequence"/>
</dbReference>
<keyword evidence="8" id="KW-1185">Reference proteome</keyword>
<comment type="caution">
    <text evidence="7">The sequence shown here is derived from an EMBL/GenBank/DDBJ whole genome shotgun (WGS) entry which is preliminary data.</text>
</comment>
<dbReference type="Gene3D" id="2.30.30.140">
    <property type="match status" value="1"/>
</dbReference>
<accession>A0A2G8LCF1</accession>
<feature type="compositionally biased region" description="Basic and acidic residues" evidence="5">
    <location>
        <begin position="234"/>
        <end position="246"/>
    </location>
</feature>
<evidence type="ECO:0000256" key="2">
    <source>
        <dbReference type="ARBA" id="ARBA00022490"/>
    </source>
</evidence>
<keyword evidence="4" id="KW-0221">Differentiation</keyword>
<evidence type="ECO:0000256" key="4">
    <source>
        <dbReference type="ARBA" id="ARBA00022871"/>
    </source>
</evidence>
<dbReference type="PROSITE" id="PS51644">
    <property type="entry name" value="HTH_OST"/>
    <property type="match status" value="1"/>
</dbReference>
<dbReference type="OrthoDB" id="10034606at2759"/>
<dbReference type="GO" id="GO:0030719">
    <property type="term" value="P:P granule organization"/>
    <property type="evidence" value="ECO:0007669"/>
    <property type="project" value="TreeGrafter"/>
</dbReference>
<keyword evidence="2" id="KW-0963">Cytoplasm</keyword>
<comment type="subcellular location">
    <subcellularLocation>
        <location evidence="1">Cytoplasm</location>
    </subcellularLocation>
</comment>
<evidence type="ECO:0000313" key="7">
    <source>
        <dbReference type="EMBL" id="PIK57948.1"/>
    </source>
</evidence>
<evidence type="ECO:0000259" key="6">
    <source>
        <dbReference type="PROSITE" id="PS51644"/>
    </source>
</evidence>
<dbReference type="AlphaFoldDB" id="A0A2G8LCF1"/>
<dbReference type="PANTHER" id="PTHR22948:SF29">
    <property type="entry name" value="FI02030P-RELATED"/>
    <property type="match status" value="1"/>
</dbReference>
<dbReference type="STRING" id="307972.A0A2G8LCF1"/>
<dbReference type="SMART" id="SM00333">
    <property type="entry name" value="TUDOR"/>
    <property type="match status" value="1"/>
</dbReference>
<dbReference type="EMBL" id="MRZV01000128">
    <property type="protein sequence ID" value="PIK57948.1"/>
    <property type="molecule type" value="Genomic_DNA"/>
</dbReference>
<dbReference type="GO" id="GO:0007283">
    <property type="term" value="P:spermatogenesis"/>
    <property type="evidence" value="ECO:0007669"/>
    <property type="project" value="UniProtKB-KW"/>
</dbReference>
<sequence>MAIQEGNLAEYEERVKAMIRSHLLADKNGMNAKDLQEVYDVWSGGIIPFSKFGYNSLEKYLNAIPDAAEPRGRDASGSTIYFGVPNEATKHIAKMVKLQKNKKKRPARIPERSKRGGGGNGPPRSKRFGNGTQSQPYSRNPSSGHHKTKPYFTRPNNNNVAKQNVAKQNVAKQNVPKQNVNKPNVNKPNNFKQPPRGRGRGFTNDSKEVPPRFRKKSEEEPLPPPPPKGKTSKVKSEKVKSSVSEDTKMDRILQLLDDASSHGLHMAAIPDEYRKKYKEDVALDLVDKMAEMELIHKDRILDDYVIIYKKLSITAPTDKSSQRQVTMDRNVTTMTAPTSLPALTMPEEDELEVHVSLIYDTSHFYCYIVGYDYSEKLTELENKMVEFYSKEDQLVLEGDPLVGHYYAAKSGSDWLRALVEDVYDGLALCMLVDHGDKEEIALKDIRHLPNRYCILPEQSFACYLDKLEHIQITEKIMRPFLWLALGENCYAEVKNRSVASLQAREVVVLVTTSRSEVVPVTTSDPGTDHPFHCLV</sequence>
<feature type="compositionally biased region" description="Basic and acidic residues" evidence="5">
    <location>
        <begin position="205"/>
        <end position="219"/>
    </location>
</feature>
<feature type="compositionally biased region" description="Low complexity" evidence="5">
    <location>
        <begin position="156"/>
        <end position="194"/>
    </location>
</feature>
<gene>
    <name evidence="7" type="ORF">BSL78_05147</name>
</gene>
<evidence type="ECO:0000256" key="3">
    <source>
        <dbReference type="ARBA" id="ARBA00022737"/>
    </source>
</evidence>
<proteinExistence type="predicted"/>
<dbReference type="InterPro" id="IPR041966">
    <property type="entry name" value="LOTUS-like"/>
</dbReference>
<feature type="compositionally biased region" description="Polar residues" evidence="5">
    <location>
        <begin position="130"/>
        <end position="143"/>
    </location>
</feature>
<protein>
    <submittedName>
        <fullName evidence="7">Putative tudor domain-containing protein 7B isoform X5</fullName>
    </submittedName>
</protein>
<dbReference type="Gene3D" id="2.40.50.90">
    <property type="match status" value="1"/>
</dbReference>
<dbReference type="GO" id="GO:0043186">
    <property type="term" value="C:P granule"/>
    <property type="evidence" value="ECO:0007669"/>
    <property type="project" value="TreeGrafter"/>
</dbReference>